<organism evidence="2 3">
    <name type="scientific">Candidatus Fimimonas merdipullorum</name>
    <dbReference type="NCBI Taxonomy" id="2840822"/>
    <lineage>
        <taxon>Bacteria</taxon>
        <taxon>Pseudomonadati</taxon>
        <taxon>Myxococcota</taxon>
        <taxon>Myxococcia</taxon>
        <taxon>Myxococcales</taxon>
        <taxon>Cystobacterineae</taxon>
        <taxon>Myxococcaceae</taxon>
        <taxon>Myxococcaceae incertae sedis</taxon>
        <taxon>Candidatus Fimimonas</taxon>
    </lineage>
</organism>
<dbReference type="EMBL" id="DVOC01000011">
    <property type="protein sequence ID" value="HIU90461.1"/>
    <property type="molecule type" value="Genomic_DNA"/>
</dbReference>
<name>A0A9D1SPX7_9BACT</name>
<evidence type="ECO:0000313" key="2">
    <source>
        <dbReference type="EMBL" id="HIU90461.1"/>
    </source>
</evidence>
<gene>
    <name evidence="2" type="ORF">IAC72_00400</name>
</gene>
<proteinExistence type="predicted"/>
<dbReference type="Proteomes" id="UP000886852">
    <property type="component" value="Unassembled WGS sequence"/>
</dbReference>
<reference evidence="2" key="1">
    <citation type="submission" date="2020-10" db="EMBL/GenBank/DDBJ databases">
        <authorList>
            <person name="Gilroy R."/>
        </authorList>
    </citation>
    <scope>NUCLEOTIDE SEQUENCE</scope>
    <source>
        <strain evidence="2">ChiHjej12B11-7776</strain>
    </source>
</reference>
<accession>A0A9D1SPX7</accession>
<dbReference type="InterPro" id="IPR000182">
    <property type="entry name" value="GNAT_dom"/>
</dbReference>
<feature type="domain" description="N-acetyltransferase" evidence="1">
    <location>
        <begin position="6"/>
        <end position="148"/>
    </location>
</feature>
<evidence type="ECO:0000313" key="3">
    <source>
        <dbReference type="Proteomes" id="UP000886852"/>
    </source>
</evidence>
<dbReference type="AlphaFoldDB" id="A0A9D1SPX7"/>
<dbReference type="InterPro" id="IPR052564">
    <property type="entry name" value="N-acetyltrans/Recomb-assoc"/>
</dbReference>
<reference evidence="2" key="2">
    <citation type="journal article" date="2021" name="PeerJ">
        <title>Extensive microbial diversity within the chicken gut microbiome revealed by metagenomics and culture.</title>
        <authorList>
            <person name="Gilroy R."/>
            <person name="Ravi A."/>
            <person name="Getino M."/>
            <person name="Pursley I."/>
            <person name="Horton D.L."/>
            <person name="Alikhan N.F."/>
            <person name="Baker D."/>
            <person name="Gharbi K."/>
            <person name="Hall N."/>
            <person name="Watson M."/>
            <person name="Adriaenssens E.M."/>
            <person name="Foster-Nyarko E."/>
            <person name="Jarju S."/>
            <person name="Secka A."/>
            <person name="Antonio M."/>
            <person name="Oren A."/>
            <person name="Chaudhuri R.R."/>
            <person name="La Ragione R."/>
            <person name="Hildebrand F."/>
            <person name="Pallen M.J."/>
        </authorList>
    </citation>
    <scope>NUCLEOTIDE SEQUENCE</scope>
    <source>
        <strain evidence="2">ChiHjej12B11-7776</strain>
    </source>
</reference>
<dbReference type="InterPro" id="IPR016181">
    <property type="entry name" value="Acyl_CoA_acyltransferase"/>
</dbReference>
<dbReference type="GO" id="GO:0016747">
    <property type="term" value="F:acyltransferase activity, transferring groups other than amino-acyl groups"/>
    <property type="evidence" value="ECO:0007669"/>
    <property type="project" value="InterPro"/>
</dbReference>
<sequence length="157" mass="17604">MRKVNFKLRKYRAGDEVEMAEVFRAAVDGCYAYYDEKQIAAWRDGVNCDVLKEKSRNCCVVAEVDGKIVGFGNGEEGYLDMLYVHPSFQGAGIGSAICDRLEGARTLTYASEAALPFFVGRGYKVICRRQVERRGVALHNYAAEKTVGQKRQPYAKK</sequence>
<dbReference type="PANTHER" id="PTHR43451:SF1">
    <property type="entry name" value="ACETYLTRANSFERASE"/>
    <property type="match status" value="1"/>
</dbReference>
<dbReference type="Gene3D" id="3.40.630.30">
    <property type="match status" value="1"/>
</dbReference>
<dbReference type="SUPFAM" id="SSF55729">
    <property type="entry name" value="Acyl-CoA N-acyltransferases (Nat)"/>
    <property type="match status" value="1"/>
</dbReference>
<dbReference type="PANTHER" id="PTHR43451">
    <property type="entry name" value="ACETYLTRANSFERASE (GNAT) FAMILY PROTEIN"/>
    <property type="match status" value="1"/>
</dbReference>
<evidence type="ECO:0000259" key="1">
    <source>
        <dbReference type="PROSITE" id="PS51186"/>
    </source>
</evidence>
<protein>
    <submittedName>
        <fullName evidence="2">GNAT family N-acetyltransferase</fullName>
    </submittedName>
</protein>
<dbReference type="PROSITE" id="PS51186">
    <property type="entry name" value="GNAT"/>
    <property type="match status" value="1"/>
</dbReference>
<dbReference type="Pfam" id="PF13673">
    <property type="entry name" value="Acetyltransf_10"/>
    <property type="match status" value="1"/>
</dbReference>
<dbReference type="CDD" id="cd04301">
    <property type="entry name" value="NAT_SF"/>
    <property type="match status" value="1"/>
</dbReference>
<comment type="caution">
    <text evidence="2">The sequence shown here is derived from an EMBL/GenBank/DDBJ whole genome shotgun (WGS) entry which is preliminary data.</text>
</comment>